<name>A0ABT9I6Z3_9ACTN</name>
<protein>
    <submittedName>
        <fullName evidence="1">Uncharacterized protein</fullName>
    </submittedName>
</protein>
<dbReference type="RefSeq" id="WP_091931011.1">
    <property type="nucleotide sequence ID" value="NZ_JASNFN010000001.1"/>
</dbReference>
<dbReference type="EMBL" id="JASNFN010000001">
    <property type="protein sequence ID" value="MDP5181335.1"/>
    <property type="molecule type" value="Genomic_DNA"/>
</dbReference>
<sequence length="73" mass="8636">MTDRQQFPESDPRHHTIKIKRMLRDTADHAREDVAKVDDAQARALMETTAEVLLGLHKAYEDYEQQSERAWKR</sequence>
<gene>
    <name evidence="1" type="ORF">QOZ88_01675</name>
</gene>
<comment type="caution">
    <text evidence="1">The sequence shown here is derived from an EMBL/GenBank/DDBJ whole genome shotgun (WGS) entry which is preliminary data.</text>
</comment>
<accession>A0ABT9I6Z3</accession>
<evidence type="ECO:0000313" key="1">
    <source>
        <dbReference type="EMBL" id="MDP5181335.1"/>
    </source>
</evidence>
<keyword evidence="2" id="KW-1185">Reference proteome</keyword>
<dbReference type="Proteomes" id="UP001233673">
    <property type="component" value="Unassembled WGS sequence"/>
</dbReference>
<reference evidence="2" key="1">
    <citation type="submission" date="2023-05" db="EMBL/GenBank/DDBJ databases">
        <title>Draft genome of Pseudofrankia sp. BMG5.37.</title>
        <authorList>
            <person name="Gtari M."/>
            <person name="Ghodhbane F."/>
            <person name="Sbissi I."/>
        </authorList>
    </citation>
    <scope>NUCLEOTIDE SEQUENCE [LARGE SCALE GENOMIC DNA]</scope>
    <source>
        <strain evidence="2">BMG 814</strain>
    </source>
</reference>
<proteinExistence type="predicted"/>
<organism evidence="1 2">
    <name type="scientific">Blastococcus carthaginiensis</name>
    <dbReference type="NCBI Taxonomy" id="3050034"/>
    <lineage>
        <taxon>Bacteria</taxon>
        <taxon>Bacillati</taxon>
        <taxon>Actinomycetota</taxon>
        <taxon>Actinomycetes</taxon>
        <taxon>Geodermatophilales</taxon>
        <taxon>Geodermatophilaceae</taxon>
        <taxon>Blastococcus</taxon>
    </lineage>
</organism>
<evidence type="ECO:0000313" key="2">
    <source>
        <dbReference type="Proteomes" id="UP001233673"/>
    </source>
</evidence>